<keyword evidence="2 5" id="KW-0812">Transmembrane</keyword>
<sequence>MEMPYEMAVGDVYFSPLLLVVIYAVFAAWVTVAVLNKTRLSRLIVFPSVTFLAITLLYVVAIDAFYLRF</sequence>
<evidence type="ECO:0000256" key="4">
    <source>
        <dbReference type="ARBA" id="ARBA00023136"/>
    </source>
</evidence>
<dbReference type="AlphaFoldDB" id="A0A1Q9GJ37"/>
<dbReference type="Pfam" id="PF07869">
    <property type="entry name" value="DUF1656"/>
    <property type="match status" value="1"/>
</dbReference>
<evidence type="ECO:0000313" key="7">
    <source>
        <dbReference type="Proteomes" id="UP000186905"/>
    </source>
</evidence>
<evidence type="ECO:0008006" key="8">
    <source>
        <dbReference type="Google" id="ProtNLM"/>
    </source>
</evidence>
<feature type="transmembrane region" description="Helical" evidence="5">
    <location>
        <begin position="43"/>
        <end position="67"/>
    </location>
</feature>
<evidence type="ECO:0000256" key="5">
    <source>
        <dbReference type="SAM" id="Phobius"/>
    </source>
</evidence>
<evidence type="ECO:0000256" key="1">
    <source>
        <dbReference type="ARBA" id="ARBA00022475"/>
    </source>
</evidence>
<dbReference type="EMBL" id="MJIL01000083">
    <property type="protein sequence ID" value="OLQ74478.1"/>
    <property type="molecule type" value="Genomic_DNA"/>
</dbReference>
<gene>
    <name evidence="6" type="ORF">BIT28_13750</name>
</gene>
<accession>A0A1Q9GJ37</accession>
<keyword evidence="1" id="KW-1003">Cell membrane</keyword>
<evidence type="ECO:0000256" key="2">
    <source>
        <dbReference type="ARBA" id="ARBA00022692"/>
    </source>
</evidence>
<keyword evidence="4 5" id="KW-0472">Membrane</keyword>
<dbReference type="Proteomes" id="UP000186905">
    <property type="component" value="Unassembled WGS sequence"/>
</dbReference>
<keyword evidence="7" id="KW-1185">Reference proteome</keyword>
<dbReference type="InterPro" id="IPR012451">
    <property type="entry name" value="DUF1656"/>
</dbReference>
<feature type="transmembrane region" description="Helical" evidence="5">
    <location>
        <begin position="12"/>
        <end position="36"/>
    </location>
</feature>
<dbReference type="STRING" id="1903952.BIT28_13750"/>
<keyword evidence="3 5" id="KW-1133">Transmembrane helix</keyword>
<reference evidence="6 7" key="1">
    <citation type="submission" date="2016-09" db="EMBL/GenBank/DDBJ databases">
        <title>Photobacterium proteolyticum sp. nov. a protease producing bacterium isolated from ocean sediments of Laizhou Bay.</title>
        <authorList>
            <person name="Li Y."/>
        </authorList>
    </citation>
    <scope>NUCLEOTIDE SEQUENCE [LARGE SCALE GENOMIC DNA]</scope>
    <source>
        <strain evidence="6 7">13-12</strain>
    </source>
</reference>
<proteinExistence type="predicted"/>
<evidence type="ECO:0000313" key="6">
    <source>
        <dbReference type="EMBL" id="OLQ74478.1"/>
    </source>
</evidence>
<protein>
    <recommendedName>
        <fullName evidence="8">DUF1656 domain-containing protein</fullName>
    </recommendedName>
</protein>
<comment type="caution">
    <text evidence="6">The sequence shown here is derived from an EMBL/GenBank/DDBJ whole genome shotgun (WGS) entry which is preliminary data.</text>
</comment>
<evidence type="ECO:0000256" key="3">
    <source>
        <dbReference type="ARBA" id="ARBA00022989"/>
    </source>
</evidence>
<organism evidence="6 7">
    <name type="scientific">Photobacterium proteolyticum</name>
    <dbReference type="NCBI Taxonomy" id="1903952"/>
    <lineage>
        <taxon>Bacteria</taxon>
        <taxon>Pseudomonadati</taxon>
        <taxon>Pseudomonadota</taxon>
        <taxon>Gammaproteobacteria</taxon>
        <taxon>Vibrionales</taxon>
        <taxon>Vibrionaceae</taxon>
        <taxon>Photobacterium</taxon>
    </lineage>
</organism>
<name>A0A1Q9GJ37_9GAMM</name>